<dbReference type="InterPro" id="IPR014710">
    <property type="entry name" value="RmlC-like_jellyroll"/>
</dbReference>
<dbReference type="Proteomes" id="UP000751190">
    <property type="component" value="Unassembled WGS sequence"/>
</dbReference>
<feature type="region of interest" description="Disordered" evidence="2">
    <location>
        <begin position="312"/>
        <end position="339"/>
    </location>
</feature>
<dbReference type="OrthoDB" id="421226at2759"/>
<dbReference type="EMBL" id="JAGTXO010000029">
    <property type="protein sequence ID" value="KAG8460946.1"/>
    <property type="molecule type" value="Genomic_DNA"/>
</dbReference>
<dbReference type="CDD" id="cd00038">
    <property type="entry name" value="CAP_ED"/>
    <property type="match status" value="1"/>
</dbReference>
<keyword evidence="5" id="KW-1185">Reference proteome</keyword>
<dbReference type="SMART" id="SM00100">
    <property type="entry name" value="cNMP"/>
    <property type="match status" value="1"/>
</dbReference>
<evidence type="ECO:0000313" key="4">
    <source>
        <dbReference type="EMBL" id="KAG8460946.1"/>
    </source>
</evidence>
<dbReference type="Gene3D" id="2.60.120.10">
    <property type="entry name" value="Jelly Rolls"/>
    <property type="match status" value="1"/>
</dbReference>
<evidence type="ECO:0000259" key="3">
    <source>
        <dbReference type="PROSITE" id="PS50042"/>
    </source>
</evidence>
<comment type="caution">
    <text evidence="4">The sequence shown here is derived from an EMBL/GenBank/DDBJ whole genome shotgun (WGS) entry which is preliminary data.</text>
</comment>
<evidence type="ECO:0000256" key="1">
    <source>
        <dbReference type="SAM" id="Coils"/>
    </source>
</evidence>
<dbReference type="InterPro" id="IPR018490">
    <property type="entry name" value="cNMP-bd_dom_sf"/>
</dbReference>
<dbReference type="PROSITE" id="PS50042">
    <property type="entry name" value="CNMP_BINDING_3"/>
    <property type="match status" value="1"/>
</dbReference>
<accession>A0A8J5X4S8</accession>
<dbReference type="SUPFAM" id="SSF51206">
    <property type="entry name" value="cAMP-binding domain-like"/>
    <property type="match status" value="1"/>
</dbReference>
<dbReference type="Pfam" id="PF00027">
    <property type="entry name" value="cNMP_binding"/>
    <property type="match status" value="1"/>
</dbReference>
<name>A0A8J5X4S8_DIALT</name>
<dbReference type="InterPro" id="IPR000595">
    <property type="entry name" value="cNMP-bd_dom"/>
</dbReference>
<keyword evidence="1" id="KW-0175">Coiled coil</keyword>
<evidence type="ECO:0000256" key="2">
    <source>
        <dbReference type="SAM" id="MobiDB-lite"/>
    </source>
</evidence>
<proteinExistence type="predicted"/>
<sequence>MHTSTFGVAPVEEVDEDDFFTETPLTSKYFNDFSREELKALFRSFSIMPIARGDVIVQQGETGSWAGVLLAGELHIAIDDVRLPGAIGAGQCVGEMAVFADGRRAATISCAVPGRIAAILIKDLHELIDARPAIGAKLVAAFSRSVMETLIAYKVPRWEPATHSPDFRPCDAAATMLDEWMAYLGANEPGFATAPRAAFNCFQVFSFAAGARPLKAGSGVFHALGVVLDGRLECSWPAGARAVDKYGLIGESSLLLDDWSMQLPAIRALSAGSVAVLTEPAFDRLRVEHPPFHAALLYLMAAEAVHQLSSVGQRREPSGAPGQHATAARRMSRLEVDGGRDGSKMEVLYKSKMAVGIKEDAELLAKESAAKLERTAHTLRRYKLLALKYERERDSLAAHIDELQGEMKQVKNLRRELSNAKQDLKAAHEELVEARAQSDGSQNDYLCDRFDQQVADTAAWKETALREHAAREADKQRHKGELADAAQAHARAAELEVRLSALVRAHGEQEQLGKARDDAMRWQAKRIALLEAQAHELREERDRAQLLLKESDKALRASGEERRELAERLRAAGARRRSTLVQQGGHKAAERRPSHVLGALGALVALGDGGGGAVAAGAATPAANAARVAAFDDLTRINAELANALQERSATLWAANRRAAQAERAARCSIDARESATAFPLAHVGAPAPSANARARPYATCTPPREVQAVPSDLTRRPAGGAEVGSAPRVVRAGDLPLTVGRGTVASELRAMPSSIRVAQVQAAAAALALPKVGASRSRSASPAAAWRFGPLHAISA</sequence>
<feature type="domain" description="Cyclic nucleotide-binding" evidence="3">
    <location>
        <begin position="29"/>
        <end position="145"/>
    </location>
</feature>
<feature type="coiled-coil region" evidence="1">
    <location>
        <begin position="520"/>
        <end position="554"/>
    </location>
</feature>
<reference evidence="4" key="1">
    <citation type="submission" date="2021-05" db="EMBL/GenBank/DDBJ databases">
        <title>The genome of the haptophyte Pavlova lutheri (Diacronema luteri, Pavlovales) - a model for lipid biosynthesis in eukaryotic algae.</title>
        <authorList>
            <person name="Hulatt C.J."/>
            <person name="Posewitz M.C."/>
        </authorList>
    </citation>
    <scope>NUCLEOTIDE SEQUENCE</scope>
    <source>
        <strain evidence="4">NIVA-4/92</strain>
    </source>
</reference>
<dbReference type="OMA" id="RTNIERD"/>
<evidence type="ECO:0000313" key="5">
    <source>
        <dbReference type="Proteomes" id="UP000751190"/>
    </source>
</evidence>
<protein>
    <recommendedName>
        <fullName evidence="3">Cyclic nucleotide-binding domain-containing protein</fullName>
    </recommendedName>
</protein>
<gene>
    <name evidence="4" type="ORF">KFE25_010697</name>
</gene>
<dbReference type="AlphaFoldDB" id="A0A8J5X4S8"/>
<organism evidence="4 5">
    <name type="scientific">Diacronema lutheri</name>
    <name type="common">Unicellular marine alga</name>
    <name type="synonym">Monochrysis lutheri</name>
    <dbReference type="NCBI Taxonomy" id="2081491"/>
    <lineage>
        <taxon>Eukaryota</taxon>
        <taxon>Haptista</taxon>
        <taxon>Haptophyta</taxon>
        <taxon>Pavlovophyceae</taxon>
        <taxon>Pavlovales</taxon>
        <taxon>Pavlovaceae</taxon>
        <taxon>Diacronema</taxon>
    </lineage>
</organism>
<feature type="coiled-coil region" evidence="1">
    <location>
        <begin position="386"/>
        <end position="444"/>
    </location>
</feature>